<organism evidence="2 4">
    <name type="scientific">Rotaria magnacalcarata</name>
    <dbReference type="NCBI Taxonomy" id="392030"/>
    <lineage>
        <taxon>Eukaryota</taxon>
        <taxon>Metazoa</taxon>
        <taxon>Spiralia</taxon>
        <taxon>Gnathifera</taxon>
        <taxon>Rotifera</taxon>
        <taxon>Eurotatoria</taxon>
        <taxon>Bdelloidea</taxon>
        <taxon>Philodinida</taxon>
        <taxon>Philodinidae</taxon>
        <taxon>Rotaria</taxon>
    </lineage>
</organism>
<proteinExistence type="predicted"/>
<feature type="compositionally biased region" description="Polar residues" evidence="1">
    <location>
        <begin position="36"/>
        <end position="48"/>
    </location>
</feature>
<feature type="non-terminal residue" evidence="2">
    <location>
        <position position="94"/>
    </location>
</feature>
<evidence type="ECO:0000256" key="1">
    <source>
        <dbReference type="SAM" id="MobiDB-lite"/>
    </source>
</evidence>
<evidence type="ECO:0000313" key="3">
    <source>
        <dbReference type="EMBL" id="CAF4303792.1"/>
    </source>
</evidence>
<feature type="non-terminal residue" evidence="2">
    <location>
        <position position="1"/>
    </location>
</feature>
<dbReference type="Proteomes" id="UP000676336">
    <property type="component" value="Unassembled WGS sequence"/>
</dbReference>
<name>A0A816N3Y8_9BILA</name>
<feature type="region of interest" description="Disordered" evidence="1">
    <location>
        <begin position="22"/>
        <end position="94"/>
    </location>
</feature>
<evidence type="ECO:0000313" key="4">
    <source>
        <dbReference type="Proteomes" id="UP000663824"/>
    </source>
</evidence>
<dbReference type="AlphaFoldDB" id="A0A816N3Y8"/>
<evidence type="ECO:0000313" key="2">
    <source>
        <dbReference type="EMBL" id="CAF2025786.1"/>
    </source>
</evidence>
<reference evidence="2" key="1">
    <citation type="submission" date="2021-02" db="EMBL/GenBank/DDBJ databases">
        <authorList>
            <person name="Nowell W R."/>
        </authorList>
    </citation>
    <scope>NUCLEOTIDE SEQUENCE</scope>
</reference>
<dbReference type="EMBL" id="CAJNRE010003562">
    <property type="protein sequence ID" value="CAF2025786.1"/>
    <property type="molecule type" value="Genomic_DNA"/>
</dbReference>
<dbReference type="Proteomes" id="UP000663824">
    <property type="component" value="Unassembled WGS sequence"/>
</dbReference>
<gene>
    <name evidence="2" type="ORF">MBJ925_LOCUS9513</name>
    <name evidence="3" type="ORF">SMN809_LOCUS26222</name>
</gene>
<accession>A0A816N3Y8</accession>
<dbReference type="EMBL" id="CAJOBI010036801">
    <property type="protein sequence ID" value="CAF4303792.1"/>
    <property type="molecule type" value="Genomic_DNA"/>
</dbReference>
<feature type="compositionally biased region" description="Low complexity" evidence="1">
    <location>
        <begin position="49"/>
        <end position="72"/>
    </location>
</feature>
<sequence length="94" mass="10398">PNTQTGAINVDLKKMINVRDSGFLDDEDGFSGRDSVLTTSRKTPSRPTNNNNNNNNNNNTINNNNNNNNNNNKQNEQASEDAPTPNDLIGRKLK</sequence>
<comment type="caution">
    <text evidence="2">The sequence shown here is derived from an EMBL/GenBank/DDBJ whole genome shotgun (WGS) entry which is preliminary data.</text>
</comment>
<protein>
    <submittedName>
        <fullName evidence="2">Uncharacterized protein</fullName>
    </submittedName>
</protein>